<dbReference type="AlphaFoldDB" id="A0A0R2ESI1"/>
<comment type="caution">
    <text evidence="1">The sequence shown here is derived from an EMBL/GenBank/DDBJ whole genome shotgun (WGS) entry which is preliminary data.</text>
</comment>
<keyword evidence="2" id="KW-1185">Reference proteome</keyword>
<accession>A0A0R2ESI1</accession>
<dbReference type="Proteomes" id="UP000051442">
    <property type="component" value="Unassembled WGS sequence"/>
</dbReference>
<reference evidence="1 2" key="1">
    <citation type="journal article" date="2015" name="Genome Announc.">
        <title>Expanding the biotechnology potential of lactobacilli through comparative genomics of 213 strains and associated genera.</title>
        <authorList>
            <person name="Sun Z."/>
            <person name="Harris H.M."/>
            <person name="McCann A."/>
            <person name="Guo C."/>
            <person name="Argimon S."/>
            <person name="Zhang W."/>
            <person name="Yang X."/>
            <person name="Jeffery I.B."/>
            <person name="Cooney J.C."/>
            <person name="Kagawa T.F."/>
            <person name="Liu W."/>
            <person name="Song Y."/>
            <person name="Salvetti E."/>
            <person name="Wrobel A."/>
            <person name="Rasinkangas P."/>
            <person name="Parkhill J."/>
            <person name="Rea M.C."/>
            <person name="O'Sullivan O."/>
            <person name="Ritari J."/>
            <person name="Douillard F.P."/>
            <person name="Paul Ross R."/>
            <person name="Yang R."/>
            <person name="Briner A.E."/>
            <person name="Felis G.E."/>
            <person name="de Vos W.M."/>
            <person name="Barrangou R."/>
            <person name="Klaenhammer T.R."/>
            <person name="Caufield P.W."/>
            <person name="Cui Y."/>
            <person name="Zhang H."/>
            <person name="O'Toole P.W."/>
        </authorList>
    </citation>
    <scope>NUCLEOTIDE SEQUENCE [LARGE SCALE GENOMIC DNA]</scope>
    <source>
        <strain evidence="1 2">DSM 23365</strain>
    </source>
</reference>
<proteinExistence type="predicted"/>
<dbReference type="EMBL" id="AYZM01000138">
    <property type="protein sequence ID" value="KRN19320.1"/>
    <property type="molecule type" value="Genomic_DNA"/>
</dbReference>
<evidence type="ECO:0000313" key="2">
    <source>
        <dbReference type="Proteomes" id="UP000051442"/>
    </source>
</evidence>
<protein>
    <submittedName>
        <fullName evidence="1">Uncharacterized protein</fullName>
    </submittedName>
</protein>
<dbReference type="OrthoDB" id="2307836at2"/>
<organism evidence="1 2">
    <name type="scientific">Secundilactobacillus similis DSM 23365 = JCM 2765</name>
    <dbReference type="NCBI Taxonomy" id="1423804"/>
    <lineage>
        <taxon>Bacteria</taxon>
        <taxon>Bacillati</taxon>
        <taxon>Bacillota</taxon>
        <taxon>Bacilli</taxon>
        <taxon>Lactobacillales</taxon>
        <taxon>Lactobacillaceae</taxon>
        <taxon>Secundilactobacillus</taxon>
    </lineage>
</organism>
<dbReference type="PATRIC" id="fig|1423804.4.peg.1873"/>
<name>A0A0R2ESI1_9LACO</name>
<gene>
    <name evidence="1" type="ORF">FD14_GL001730</name>
</gene>
<sequence>MTESIFLLTPEDKNFISHVCRNLQTFTMWVNDSGHPEDFELQEARHTSADYLLSNILEKDHLELTDKAAAVHRLATGSFAKEKIDIVAVIKEVAQLLDTYAASLS</sequence>
<dbReference type="RefSeq" id="WP_057152184.1">
    <property type="nucleotide sequence ID" value="NZ_AYZM01000138.1"/>
</dbReference>
<evidence type="ECO:0000313" key="1">
    <source>
        <dbReference type="EMBL" id="KRN19320.1"/>
    </source>
</evidence>